<dbReference type="PANTHER" id="PTHR30606:SF10">
    <property type="entry name" value="PHOSPHATIDYLINOSITOL MANNOSIDE ACYLTRANSFERASE"/>
    <property type="match status" value="1"/>
</dbReference>
<evidence type="ECO:0000313" key="9">
    <source>
        <dbReference type="Proteomes" id="UP001611383"/>
    </source>
</evidence>
<evidence type="ECO:0000256" key="1">
    <source>
        <dbReference type="ARBA" id="ARBA00004533"/>
    </source>
</evidence>
<dbReference type="PANTHER" id="PTHR30606">
    <property type="entry name" value="LIPID A BIOSYNTHESIS LAUROYL ACYLTRANSFERASE"/>
    <property type="match status" value="1"/>
</dbReference>
<keyword evidence="4" id="KW-0808">Transferase</keyword>
<dbReference type="InterPro" id="IPR004960">
    <property type="entry name" value="LipA_acyltrans"/>
</dbReference>
<dbReference type="PIRSF" id="PIRSF026649">
    <property type="entry name" value="MsbB"/>
    <property type="match status" value="1"/>
</dbReference>
<evidence type="ECO:0000256" key="7">
    <source>
        <dbReference type="SAM" id="MobiDB-lite"/>
    </source>
</evidence>
<evidence type="ECO:0000256" key="5">
    <source>
        <dbReference type="ARBA" id="ARBA00023136"/>
    </source>
</evidence>
<evidence type="ECO:0000256" key="2">
    <source>
        <dbReference type="ARBA" id="ARBA00022475"/>
    </source>
</evidence>
<evidence type="ECO:0000256" key="6">
    <source>
        <dbReference type="ARBA" id="ARBA00023315"/>
    </source>
</evidence>
<dbReference type="Proteomes" id="UP001611383">
    <property type="component" value="Chromosome"/>
</dbReference>
<keyword evidence="6 8" id="KW-0012">Acyltransferase</keyword>
<dbReference type="CDD" id="cd07984">
    <property type="entry name" value="LPLAT_LABLAT-like"/>
    <property type="match status" value="1"/>
</dbReference>
<reference evidence="8 9" key="1">
    <citation type="submission" date="2019-08" db="EMBL/GenBank/DDBJ databases">
        <title>Archangium and Cystobacter genomes.</title>
        <authorList>
            <person name="Chen I.-C.K."/>
            <person name="Wielgoss S."/>
        </authorList>
    </citation>
    <scope>NUCLEOTIDE SEQUENCE [LARGE SCALE GENOMIC DNA]</scope>
    <source>
        <strain evidence="8 9">Cbm 6</strain>
    </source>
</reference>
<keyword evidence="2" id="KW-1003">Cell membrane</keyword>
<gene>
    <name evidence="8" type="ORF">F0U60_50300</name>
</gene>
<proteinExistence type="predicted"/>
<keyword evidence="5" id="KW-0472">Membrane</keyword>
<evidence type="ECO:0000256" key="3">
    <source>
        <dbReference type="ARBA" id="ARBA00022519"/>
    </source>
</evidence>
<evidence type="ECO:0000313" key="8">
    <source>
        <dbReference type="EMBL" id="WNG51422.1"/>
    </source>
</evidence>
<dbReference type="EMBL" id="CP043494">
    <property type="protein sequence ID" value="WNG51422.1"/>
    <property type="molecule type" value="Genomic_DNA"/>
</dbReference>
<accession>A0ABY9X7Q7</accession>
<evidence type="ECO:0000256" key="4">
    <source>
        <dbReference type="ARBA" id="ARBA00022679"/>
    </source>
</evidence>
<dbReference type="GO" id="GO:0016746">
    <property type="term" value="F:acyltransferase activity"/>
    <property type="evidence" value="ECO:0007669"/>
    <property type="project" value="UniProtKB-KW"/>
</dbReference>
<protein>
    <submittedName>
        <fullName evidence="8">Lysophospholipid acyltransferase family protein</fullName>
    </submittedName>
</protein>
<organism evidence="8 9">
    <name type="scientific">Archangium minus</name>
    <dbReference type="NCBI Taxonomy" id="83450"/>
    <lineage>
        <taxon>Bacteria</taxon>
        <taxon>Pseudomonadati</taxon>
        <taxon>Myxococcota</taxon>
        <taxon>Myxococcia</taxon>
        <taxon>Myxococcales</taxon>
        <taxon>Cystobacterineae</taxon>
        <taxon>Archangiaceae</taxon>
        <taxon>Archangium</taxon>
    </lineage>
</organism>
<dbReference type="Pfam" id="PF03279">
    <property type="entry name" value="Lip_A_acyltrans"/>
    <property type="match status" value="1"/>
</dbReference>
<sequence>MECAAVSAPAPSPESQRLPLPLPPTRLTQVLGKRPSPVVGWLANRVMDAVCALPAAMRDALARFVGWLAFTLGIRRRVALENLAHAYPEKSEATRRAIALGAYITMARVVIESIDPKDHVEPEWEVPEVQGAAWETLKATIAKGQGALLVTAHFGNWERAGKMILRRGIPLNALVRPLNGALNMRIVDNRVAAGAGLIYPKGAIAQAQEAVQLGETVLMLLDQSLPAKAAVFVPFFGRPASTTPAMAVVAQRTGAPVFVVMGIRDASGRKMRLEIEGPIAPPEGVGEQDAVTAHTAAVTAVLEKYVRRYPEQWLWLHRRWKVQPPSEGATPLQGLNP</sequence>
<feature type="compositionally biased region" description="Low complexity" evidence="7">
    <location>
        <begin position="1"/>
        <end position="19"/>
    </location>
</feature>
<feature type="region of interest" description="Disordered" evidence="7">
    <location>
        <begin position="1"/>
        <end position="21"/>
    </location>
</feature>
<keyword evidence="3" id="KW-0997">Cell inner membrane</keyword>
<comment type="subcellular location">
    <subcellularLocation>
        <location evidence="1">Cell inner membrane</location>
    </subcellularLocation>
</comment>
<name>A0ABY9X7Q7_9BACT</name>
<keyword evidence="9" id="KW-1185">Reference proteome</keyword>